<feature type="compositionally biased region" description="Polar residues" evidence="1">
    <location>
        <begin position="76"/>
        <end position="86"/>
    </location>
</feature>
<organism evidence="3">
    <name type="scientific">Perkinsus marinus (strain ATCC 50983 / TXsc)</name>
    <dbReference type="NCBI Taxonomy" id="423536"/>
    <lineage>
        <taxon>Eukaryota</taxon>
        <taxon>Sar</taxon>
        <taxon>Alveolata</taxon>
        <taxon>Perkinsozoa</taxon>
        <taxon>Perkinsea</taxon>
        <taxon>Perkinsida</taxon>
        <taxon>Perkinsidae</taxon>
        <taxon>Perkinsus</taxon>
    </lineage>
</organism>
<dbReference type="AlphaFoldDB" id="C5L9G3"/>
<feature type="region of interest" description="Disordered" evidence="1">
    <location>
        <begin position="62"/>
        <end position="86"/>
    </location>
</feature>
<dbReference type="GeneID" id="9056161"/>
<accession>C5L9G3</accession>
<dbReference type="Proteomes" id="UP000007800">
    <property type="component" value="Unassembled WGS sequence"/>
</dbReference>
<proteinExistence type="predicted"/>
<keyword evidence="3" id="KW-1185">Reference proteome</keyword>
<evidence type="ECO:0000313" key="2">
    <source>
        <dbReference type="EMBL" id="EER06644.1"/>
    </source>
</evidence>
<protein>
    <submittedName>
        <fullName evidence="2">Uncharacterized protein</fullName>
    </submittedName>
</protein>
<gene>
    <name evidence="2" type="ORF">Pmar_PMAR024205</name>
</gene>
<reference evidence="2 3" key="1">
    <citation type="submission" date="2008-07" db="EMBL/GenBank/DDBJ databases">
        <authorList>
            <person name="El-Sayed N."/>
            <person name="Caler E."/>
            <person name="Inman J."/>
            <person name="Amedeo P."/>
            <person name="Hass B."/>
            <person name="Wortman J."/>
        </authorList>
    </citation>
    <scope>NUCLEOTIDE SEQUENCE [LARGE SCALE GENOMIC DNA]</scope>
    <source>
        <strain evidence="3">ATCC 50983 / TXsc</strain>
    </source>
</reference>
<dbReference type="EMBL" id="GG680451">
    <property type="protein sequence ID" value="EER06644.1"/>
    <property type="molecule type" value="Genomic_DNA"/>
</dbReference>
<evidence type="ECO:0000313" key="3">
    <source>
        <dbReference type="Proteomes" id="UP000007800"/>
    </source>
</evidence>
<sequence length="86" mass="9679">MSTRDVAMKTLVVKQGASRARTLLKLTRDLSDERDITRPRRSTPKGGFKAQLMHHAVAATKLVGQDELNNEEENPKSQTELRSFQS</sequence>
<evidence type="ECO:0000256" key="1">
    <source>
        <dbReference type="SAM" id="MobiDB-lite"/>
    </source>
</evidence>
<dbReference type="InParanoid" id="C5L9G3"/>
<name>C5L9G3_PERM5</name>
<dbReference type="RefSeq" id="XP_002774828.1">
    <property type="nucleotide sequence ID" value="XM_002774782.1"/>
</dbReference>